<dbReference type="Gene3D" id="2.30.30.40">
    <property type="entry name" value="SH3 Domains"/>
    <property type="match status" value="1"/>
</dbReference>
<feature type="compositionally biased region" description="Low complexity" evidence="17">
    <location>
        <begin position="720"/>
        <end position="730"/>
    </location>
</feature>
<dbReference type="Gene3D" id="1.20.120.830">
    <property type="entry name" value="Serine-rich domain"/>
    <property type="match status" value="1"/>
</dbReference>
<dbReference type="CDD" id="cd11552">
    <property type="entry name" value="Serine_rich_BCAR1"/>
    <property type="match status" value="1"/>
</dbReference>
<dbReference type="GO" id="GO:0007155">
    <property type="term" value="P:cell adhesion"/>
    <property type="evidence" value="ECO:0007669"/>
    <property type="project" value="UniProtKB-KW"/>
</dbReference>
<dbReference type="FunFam" id="2.30.30.40:FF:000009">
    <property type="entry name" value="Breast cancer anti-estrogen resistance 1"/>
    <property type="match status" value="1"/>
</dbReference>
<dbReference type="PROSITE" id="PS50002">
    <property type="entry name" value="SH3"/>
    <property type="match status" value="1"/>
</dbReference>
<dbReference type="InterPro" id="IPR021901">
    <property type="entry name" value="CAS_C"/>
</dbReference>
<dbReference type="GO" id="GO:0016477">
    <property type="term" value="P:cell migration"/>
    <property type="evidence" value="ECO:0007669"/>
    <property type="project" value="TreeGrafter"/>
</dbReference>
<dbReference type="Gene3D" id="1.20.120.230">
    <property type="entry name" value="Alpha-catenin/vinculin-like"/>
    <property type="match status" value="1"/>
</dbReference>
<dbReference type="GO" id="GO:0007169">
    <property type="term" value="P:cell surface receptor protein tyrosine kinase signaling pathway"/>
    <property type="evidence" value="ECO:0007669"/>
    <property type="project" value="UniProtKB-ARBA"/>
</dbReference>
<reference evidence="19 20" key="1">
    <citation type="journal article" date="2018" name="Nat. Ecol. Evol.">
        <title>Shark genomes provide insights into elasmobranch evolution and the origin of vertebrates.</title>
        <authorList>
            <person name="Hara Y"/>
            <person name="Yamaguchi K"/>
            <person name="Onimaru K"/>
            <person name="Kadota M"/>
            <person name="Koyanagi M"/>
            <person name="Keeley SD"/>
            <person name="Tatsumi K"/>
            <person name="Tanaka K"/>
            <person name="Motone F"/>
            <person name="Kageyama Y"/>
            <person name="Nozu R"/>
            <person name="Adachi N"/>
            <person name="Nishimura O"/>
            <person name="Nakagawa R"/>
            <person name="Tanegashima C"/>
            <person name="Kiyatake I"/>
            <person name="Matsumoto R"/>
            <person name="Murakumo K"/>
            <person name="Nishida K"/>
            <person name="Terakita A"/>
            <person name="Kuratani S"/>
            <person name="Sato K"/>
            <person name="Hyodo S Kuraku.S."/>
        </authorList>
    </citation>
    <scope>NUCLEOTIDE SEQUENCE [LARGE SCALE GENOMIC DNA]</scope>
</reference>
<feature type="region of interest" description="Disordered" evidence="17">
    <location>
        <begin position="699"/>
        <end position="767"/>
    </location>
</feature>
<dbReference type="GO" id="GO:0005925">
    <property type="term" value="C:focal adhesion"/>
    <property type="evidence" value="ECO:0007669"/>
    <property type="project" value="UniProtKB-SubCell"/>
</dbReference>
<dbReference type="Pfam" id="PF08824">
    <property type="entry name" value="Serine_rich"/>
    <property type="match status" value="1"/>
</dbReference>
<evidence type="ECO:0000256" key="15">
    <source>
        <dbReference type="ARBA" id="ARBA00081467"/>
    </source>
</evidence>
<dbReference type="InterPro" id="IPR001452">
    <property type="entry name" value="SH3_domain"/>
</dbReference>
<dbReference type="InterPro" id="IPR037362">
    <property type="entry name" value="CAS_fam"/>
</dbReference>
<dbReference type="SMART" id="SM00326">
    <property type="entry name" value="SH3"/>
    <property type="match status" value="1"/>
</dbReference>
<evidence type="ECO:0000256" key="5">
    <source>
        <dbReference type="ARBA" id="ARBA00022443"/>
    </source>
</evidence>
<keyword evidence="7" id="KW-0597">Phosphoprotein</keyword>
<dbReference type="OMA" id="MTPHRPA"/>
<evidence type="ECO:0000256" key="17">
    <source>
        <dbReference type="SAM" id="MobiDB-lite"/>
    </source>
</evidence>
<evidence type="ECO:0000256" key="4">
    <source>
        <dbReference type="ARBA" id="ARBA00007848"/>
    </source>
</evidence>
<dbReference type="InterPro" id="IPR038319">
    <property type="entry name" value="Serine_rich_sf"/>
</dbReference>
<evidence type="ECO:0000256" key="3">
    <source>
        <dbReference type="ARBA" id="ARBA00004496"/>
    </source>
</evidence>
<evidence type="ECO:0000256" key="13">
    <source>
        <dbReference type="ARBA" id="ARBA00072413"/>
    </source>
</evidence>
<comment type="subcellular location">
    <subcellularLocation>
        <location evidence="1">Cell junction</location>
        <location evidence="1">Focal adhesion</location>
    </subcellularLocation>
    <subcellularLocation>
        <location evidence="2">Cell projection</location>
        <location evidence="2">Axon</location>
    </subcellularLocation>
    <subcellularLocation>
        <location evidence="3">Cytoplasm</location>
    </subcellularLocation>
</comment>
<evidence type="ECO:0000313" key="20">
    <source>
        <dbReference type="Proteomes" id="UP000287033"/>
    </source>
</evidence>
<feature type="compositionally biased region" description="Low complexity" evidence="17">
    <location>
        <begin position="73"/>
        <end position="91"/>
    </location>
</feature>
<evidence type="ECO:0000256" key="6">
    <source>
        <dbReference type="ARBA" id="ARBA00022490"/>
    </source>
</evidence>
<dbReference type="GO" id="GO:0005737">
    <property type="term" value="C:cytoplasm"/>
    <property type="evidence" value="ECO:0007669"/>
    <property type="project" value="UniProtKB-SubCell"/>
</dbReference>
<protein>
    <recommendedName>
        <fullName evidence="13">Breast cancer anti-estrogen resistance protein 1</fullName>
    </recommendedName>
    <alternativeName>
        <fullName evidence="14">CRK-associated substrate</fullName>
    </alternativeName>
    <alternativeName>
        <fullName evidence="15">p130cas</fullName>
    </alternativeName>
</protein>
<evidence type="ECO:0000256" key="7">
    <source>
        <dbReference type="ARBA" id="ARBA00022553"/>
    </source>
</evidence>
<keyword evidence="11" id="KW-0729">SH3-binding</keyword>
<evidence type="ECO:0000259" key="18">
    <source>
        <dbReference type="PROSITE" id="PS50002"/>
    </source>
</evidence>
<dbReference type="GO" id="GO:0005886">
    <property type="term" value="C:plasma membrane"/>
    <property type="evidence" value="ECO:0007669"/>
    <property type="project" value="TreeGrafter"/>
</dbReference>
<dbReference type="Proteomes" id="UP000287033">
    <property type="component" value="Unassembled WGS sequence"/>
</dbReference>
<keyword evidence="20" id="KW-1185">Reference proteome</keyword>
<accession>A0A401S9D4</accession>
<dbReference type="Pfam" id="PF12026">
    <property type="entry name" value="CAS_C"/>
    <property type="match status" value="1"/>
</dbReference>
<keyword evidence="5 16" id="KW-0728">SH3 domain</keyword>
<feature type="domain" description="SH3" evidence="18">
    <location>
        <begin position="4"/>
        <end position="66"/>
    </location>
</feature>
<evidence type="ECO:0000313" key="19">
    <source>
        <dbReference type="EMBL" id="GCC27015.1"/>
    </source>
</evidence>
<evidence type="ECO:0000256" key="1">
    <source>
        <dbReference type="ARBA" id="ARBA00004246"/>
    </source>
</evidence>
<keyword evidence="9" id="KW-0965">Cell junction</keyword>
<dbReference type="FunFam" id="1.20.120.830:FF:000001">
    <property type="entry name" value="BCAR1 scaffold protein, Cas family member"/>
    <property type="match status" value="1"/>
</dbReference>
<comment type="caution">
    <text evidence="19">The sequence shown here is derived from an EMBL/GenBank/DDBJ whole genome shotgun (WGS) entry which is preliminary data.</text>
</comment>
<keyword evidence="8" id="KW-0130">Cell adhesion</keyword>
<evidence type="ECO:0000256" key="2">
    <source>
        <dbReference type="ARBA" id="ARBA00004489"/>
    </source>
</evidence>
<dbReference type="AlphaFoldDB" id="A0A401S9D4"/>
<evidence type="ECO:0000256" key="14">
    <source>
        <dbReference type="ARBA" id="ARBA00079691"/>
    </source>
</evidence>
<dbReference type="InterPro" id="IPR014928">
    <property type="entry name" value="Serine_rich_dom"/>
</dbReference>
<feature type="region of interest" description="Disordered" evidence="17">
    <location>
        <begin position="73"/>
        <end position="92"/>
    </location>
</feature>
<organism evidence="19 20">
    <name type="scientific">Chiloscyllium punctatum</name>
    <name type="common">Brownbanded bambooshark</name>
    <name type="synonym">Hemiscyllium punctatum</name>
    <dbReference type="NCBI Taxonomy" id="137246"/>
    <lineage>
        <taxon>Eukaryota</taxon>
        <taxon>Metazoa</taxon>
        <taxon>Chordata</taxon>
        <taxon>Craniata</taxon>
        <taxon>Vertebrata</taxon>
        <taxon>Chondrichthyes</taxon>
        <taxon>Elasmobranchii</taxon>
        <taxon>Galeomorphii</taxon>
        <taxon>Galeoidea</taxon>
        <taxon>Orectolobiformes</taxon>
        <taxon>Hemiscylliidae</taxon>
        <taxon>Chiloscyllium</taxon>
    </lineage>
</organism>
<sequence>MMNYLNVLAKALYDNVAESPDELTFRKGDIMTVLERNTGGLEGWWLCSLHGRQGIVPGNRLKILVGMYEKKQPTSSQAQQAPQSPQPYQQQNVYQMPSQSSQYTAMHPAYQQGDNVYMMPSSNKVQQNLYQVPPALQNQSNKCPVTPTKLQQQTLYQKTTSQGQLTQSMNPTQEIYQVPPSMNQSQDVYQVPSKSPPQDIYQVPPSTGSVQDIYQIPPSMNPAQDIYQVPPSMNQSQDIYQIPPSLEKTNWEGTKPMGKVVLPTRVGRVYVYDTAQMEQDEYDVLPSRNPPPATLQEIYDVPPTRGGMESSSNQYGQEVYDTPPMAMKGPNSRDKSQEIYDVPPSVEMNLQHQIHSQQMVYDVPPSVSKDVPDGPVSEDTYDIPLRFSHRTTKGTDSMRYTIPPQTPAAHESYPIDDVYDVPPLTVKLTDPSINQEIYDVPPSQKILGGYQTNVQDVYDFPRDLGVPTSGGKLTMNEEPEGDYIYDVPPQVCRDATTEEMTNNHKRHSASSTGSTRSNISTSSLDVIPVKESSISPKPSSKELNLDLEVAMEILAKHQQNVESSISYLMSFIVTSWRSREHMETNVQNIKTGVERVKNSVKDLLEFARGAVANSTQATDRTLYTKLSKQVQKMEEVYQLLLKHSQALDNCNWALNVLIMNKQSSADDLDRFVMHSRGIPDDTKQLASFLHGNASLLFKRTKSQPGDNKSAVPPAGHESSSHSTNNNNISNHQAGLSDKANIQARPLPSPPRYTAEESPDTQYDNSGSGWMEDYDYVHLQGKEEFEKTQKELLEKENIIRQGKAQLEQLQVKQFERLEQEVTRPIENDLSNWTPTHQYGQVKSKLSPSDKQLLLFYSEQCESNITTLINAIDAFFTSINTNQPPKIFVAHSKFVILSAHKLVFIGDTLSRQAKSQEVRNKVTHYSNLLCEMLKHIVITTKTAALQYPSGSAAKEMIDRVTELSHCTQQFKMMLGQLAAM</sequence>
<dbReference type="OrthoDB" id="5983572at2759"/>
<dbReference type="GO" id="GO:0030424">
    <property type="term" value="C:axon"/>
    <property type="evidence" value="ECO:0007669"/>
    <property type="project" value="UniProtKB-SubCell"/>
</dbReference>
<keyword evidence="12" id="KW-0966">Cell projection</keyword>
<name>A0A401S9D4_CHIPU</name>
<dbReference type="STRING" id="137246.A0A401S9D4"/>
<evidence type="ECO:0000256" key="12">
    <source>
        <dbReference type="ARBA" id="ARBA00023273"/>
    </source>
</evidence>
<feature type="region of interest" description="Disordered" evidence="17">
    <location>
        <begin position="498"/>
        <end position="521"/>
    </location>
</feature>
<dbReference type="InterPro" id="IPR036028">
    <property type="entry name" value="SH3-like_dom_sf"/>
</dbReference>
<evidence type="ECO:0000256" key="9">
    <source>
        <dbReference type="ARBA" id="ARBA00022949"/>
    </source>
</evidence>
<dbReference type="PANTHER" id="PTHR10654:SF15">
    <property type="entry name" value="BREAST CANCER ANTI-ESTROGEN RESISTANCE PROTEIN 1"/>
    <property type="match status" value="1"/>
</dbReference>
<dbReference type="FunFam" id="1.20.120.230:FF:000001">
    <property type="entry name" value="Breast cancer anti-estrogen resistance 1"/>
    <property type="match status" value="1"/>
</dbReference>
<dbReference type="EMBL" id="BEZZ01000147">
    <property type="protein sequence ID" value="GCC27015.1"/>
    <property type="molecule type" value="Genomic_DNA"/>
</dbReference>
<dbReference type="PRINTS" id="PR00452">
    <property type="entry name" value="SH3DOMAIN"/>
</dbReference>
<dbReference type="Pfam" id="PF00018">
    <property type="entry name" value="SH3_1"/>
    <property type="match status" value="1"/>
</dbReference>
<proteinExistence type="inferred from homology"/>
<dbReference type="SUPFAM" id="SSF50044">
    <property type="entry name" value="SH3-domain"/>
    <property type="match status" value="1"/>
</dbReference>
<evidence type="ECO:0000256" key="10">
    <source>
        <dbReference type="ARBA" id="ARBA00022990"/>
    </source>
</evidence>
<keyword evidence="10" id="KW-0007">Acetylation</keyword>
<feature type="compositionally biased region" description="Polar residues" evidence="17">
    <location>
        <begin position="509"/>
        <end position="521"/>
    </location>
</feature>
<gene>
    <name evidence="19" type="ORF">chiPu_0005436</name>
</gene>
<evidence type="ECO:0000256" key="8">
    <source>
        <dbReference type="ARBA" id="ARBA00022889"/>
    </source>
</evidence>
<evidence type="ECO:0000256" key="16">
    <source>
        <dbReference type="PROSITE-ProRule" id="PRU00192"/>
    </source>
</evidence>
<evidence type="ECO:0000256" key="11">
    <source>
        <dbReference type="ARBA" id="ARBA00023036"/>
    </source>
</evidence>
<comment type="similarity">
    <text evidence="4">Belongs to the CAS family.</text>
</comment>
<dbReference type="GO" id="GO:0017124">
    <property type="term" value="F:SH3 domain binding"/>
    <property type="evidence" value="ECO:0007669"/>
    <property type="project" value="UniProtKB-KW"/>
</dbReference>
<keyword evidence="6" id="KW-0963">Cytoplasm</keyword>
<dbReference type="PANTHER" id="PTHR10654">
    <property type="entry name" value="CAS SCAFFOLDING PROTEIN"/>
    <property type="match status" value="1"/>
</dbReference>